<dbReference type="EMBL" id="KV921862">
    <property type="protein sequence ID" value="ORE10805.1"/>
    <property type="molecule type" value="Genomic_DNA"/>
</dbReference>
<dbReference type="AlphaFoldDB" id="A0A1X0RFI6"/>
<name>A0A1X0RFI6_RHIZD</name>
<accession>A0A1X0RFI6</accession>
<dbReference type="VEuPathDB" id="FungiDB:BCV72DRAFT_301552"/>
<organism evidence="1">
    <name type="scientific">Rhizopus microsporus var. microsporus</name>
    <dbReference type="NCBI Taxonomy" id="86635"/>
    <lineage>
        <taxon>Eukaryota</taxon>
        <taxon>Fungi</taxon>
        <taxon>Fungi incertae sedis</taxon>
        <taxon>Mucoromycota</taxon>
        <taxon>Mucoromycotina</taxon>
        <taxon>Mucoromycetes</taxon>
        <taxon>Mucorales</taxon>
        <taxon>Mucorineae</taxon>
        <taxon>Rhizopodaceae</taxon>
        <taxon>Rhizopus</taxon>
    </lineage>
</organism>
<sequence>MRHNNHSVTFPFRKSIDDAPRRHSLKITTSPPNSTSFKQKMTSLFTSSPVVTSLKESFHKKRRSFVEEDIITDSPMTVGQPYEHTILDHTTTALLTPPSTPSIKSFDKEEVKNSLAYQVHQVLGSAIEEVDEEIDKDWEISRTVLEENLLIRNDKRYSSWTISF</sequence>
<gene>
    <name evidence="1" type="ORF">BCV72DRAFT_301552</name>
</gene>
<reference evidence="1" key="1">
    <citation type="journal article" date="2016" name="Proc. Natl. Acad. Sci. U.S.A.">
        <title>Lipid metabolic changes in an early divergent fungus govern the establishment of a mutualistic symbiosis with endobacteria.</title>
        <authorList>
            <person name="Lastovetsky O.A."/>
            <person name="Gaspar M.L."/>
            <person name="Mondo S.J."/>
            <person name="LaButti K.M."/>
            <person name="Sandor L."/>
            <person name="Grigoriev I.V."/>
            <person name="Henry S.A."/>
            <person name="Pawlowska T.E."/>
        </authorList>
    </citation>
    <scope>NUCLEOTIDE SEQUENCE [LARGE SCALE GENOMIC DNA]</scope>
    <source>
        <strain evidence="1">ATCC 52814</strain>
    </source>
</reference>
<dbReference type="Proteomes" id="UP000242414">
    <property type="component" value="Unassembled WGS sequence"/>
</dbReference>
<dbReference type="OrthoDB" id="2286861at2759"/>
<evidence type="ECO:0000313" key="1">
    <source>
        <dbReference type="EMBL" id="ORE10805.1"/>
    </source>
</evidence>
<protein>
    <submittedName>
        <fullName evidence="1">Uncharacterized protein</fullName>
    </submittedName>
</protein>
<proteinExistence type="predicted"/>